<dbReference type="EMBL" id="MSCI01000002">
    <property type="protein sequence ID" value="PQJ61217.1"/>
    <property type="molecule type" value="Genomic_DNA"/>
</dbReference>
<sequence>MKTIPLLDSESNSARYDGIISTISRFRGRAPVNELTRRFESILEVNPWITSTLKTQGNNEFFCEYEDVINDISPWFELYDINDLLQDDKSVDKLVEMISLGEDRELMDKLYILPTEDCIDTDAQLIKFCLIEDKDKKEFAIIFSMNHIISDGTSYYNLLNSLSFDEDIIPFNFKRKLEFTRLGFDKNHFSLKTMKENKKHKFVKKVNLELIEKIKKDTNEILEDEWVSTHDVVSSLFFNSVKSDVSIYPINARPYIDYLSDIDVGNYIKPVIFKNKHEMKAKDIRHAINKIKNDPENNESCINKNEDGYISDNSQTIQSESRAALTSWVQSYKQISLGSECSYVAHYPLKPSYLHGESLNAFEHGAILFCLNSAVWILAGVTSDVSWLENNVLFLEG</sequence>
<dbReference type="RefSeq" id="WP_105025413.1">
    <property type="nucleotide sequence ID" value="NZ_MSCI01000002.1"/>
</dbReference>
<gene>
    <name evidence="1" type="ORF">BTO10_18040</name>
</gene>
<reference evidence="1 2" key="1">
    <citation type="submission" date="2016-12" db="EMBL/GenBank/DDBJ databases">
        <title>Diversity of luminous bacteria.</title>
        <authorList>
            <person name="Yoshizawa S."/>
            <person name="Kogure K."/>
        </authorList>
    </citation>
    <scope>NUCLEOTIDE SEQUENCE [LARGE SCALE GENOMIC DNA]</scope>
    <source>
        <strain evidence="1 2">LC2-408</strain>
    </source>
</reference>
<evidence type="ECO:0000313" key="2">
    <source>
        <dbReference type="Proteomes" id="UP000238707"/>
    </source>
</evidence>
<proteinExistence type="predicted"/>
<evidence type="ECO:0008006" key="3">
    <source>
        <dbReference type="Google" id="ProtNLM"/>
    </source>
</evidence>
<organism evidence="1 2">
    <name type="scientific">Vibrio chagasii</name>
    <dbReference type="NCBI Taxonomy" id="170679"/>
    <lineage>
        <taxon>Bacteria</taxon>
        <taxon>Pseudomonadati</taxon>
        <taxon>Pseudomonadota</taxon>
        <taxon>Gammaproteobacteria</taxon>
        <taxon>Vibrionales</taxon>
        <taxon>Vibrionaceae</taxon>
        <taxon>Vibrio</taxon>
    </lineage>
</organism>
<evidence type="ECO:0000313" key="1">
    <source>
        <dbReference type="EMBL" id="PQJ61217.1"/>
    </source>
</evidence>
<accession>A0A2S7VGB5</accession>
<protein>
    <recommendedName>
        <fullName evidence="3">Condensation domain-containing protein</fullName>
    </recommendedName>
</protein>
<dbReference type="AlphaFoldDB" id="A0A2S7VGB5"/>
<keyword evidence="2" id="KW-1185">Reference proteome</keyword>
<name>A0A2S7VGB5_9VIBR</name>
<dbReference type="Proteomes" id="UP000238707">
    <property type="component" value="Unassembled WGS sequence"/>
</dbReference>
<comment type="caution">
    <text evidence="1">The sequence shown here is derived from an EMBL/GenBank/DDBJ whole genome shotgun (WGS) entry which is preliminary data.</text>
</comment>